<dbReference type="InterPro" id="IPR008030">
    <property type="entry name" value="NmrA-like"/>
</dbReference>
<sequence>MKIAITGATGQLGNLVVDALLARGAKAADLVAIGRSAQKLEPLAGKGLETRVADYNVEQALVSALKGVDKLLLISASEVGQRVAQHENVINAAKKVDVQLIAYTSIANALTGGMKLAEEHIATERLLAGSGIDYVLLRNGWYIENYTDQLMGYLNSGMVLGAAGEGKISAAARADYADAAAAVLLSEEEQSGKIYELGSDKPFTLTQLAGAVGAAAGQDVAYQQMDPEQLEKIYADAGVPAAFAHILVDTDLRVREGALEVNSGDLAKLIGRTPASLGKVIKENLDK</sequence>
<proteinExistence type="predicted"/>
<dbReference type="Gene3D" id="3.90.25.10">
    <property type="entry name" value="UDP-galactose 4-epimerase, domain 1"/>
    <property type="match status" value="1"/>
</dbReference>
<name>A0A2N7S087_9MICC</name>
<dbReference type="Gene3D" id="3.40.50.720">
    <property type="entry name" value="NAD(P)-binding Rossmann-like Domain"/>
    <property type="match status" value="1"/>
</dbReference>
<dbReference type="InterPro" id="IPR052718">
    <property type="entry name" value="NmrA-type_oxidoreductase"/>
</dbReference>
<dbReference type="PANTHER" id="PTHR47129">
    <property type="entry name" value="QUINONE OXIDOREDUCTASE 2"/>
    <property type="match status" value="1"/>
</dbReference>
<dbReference type="EMBL" id="PNQX01000002">
    <property type="protein sequence ID" value="PMQ19547.1"/>
    <property type="molecule type" value="Genomic_DNA"/>
</dbReference>
<reference evidence="2 3" key="1">
    <citation type="journal article" date="2017" name="Elife">
        <title>Extensive horizontal gene transfer in cheese-associated bacteria.</title>
        <authorList>
            <person name="Bonham K.S."/>
            <person name="Wolfe B.E."/>
            <person name="Dutton R.J."/>
        </authorList>
    </citation>
    <scope>NUCLEOTIDE SEQUENCE [LARGE SCALE GENOMIC DNA]</scope>
    <source>
        <strain evidence="2 3">JB182</strain>
    </source>
</reference>
<dbReference type="AlphaFoldDB" id="A0A2N7S087"/>
<evidence type="ECO:0000259" key="1">
    <source>
        <dbReference type="Pfam" id="PF05368"/>
    </source>
</evidence>
<accession>A0A2N7S087</accession>
<feature type="domain" description="NmrA-like" evidence="1">
    <location>
        <begin position="2"/>
        <end position="241"/>
    </location>
</feature>
<protein>
    <submittedName>
        <fullName evidence="2">NAD(P)-dependent oxidoreductase</fullName>
    </submittedName>
</protein>
<dbReference type="PANTHER" id="PTHR47129:SF1">
    <property type="entry name" value="NMRA-LIKE DOMAIN-CONTAINING PROTEIN"/>
    <property type="match status" value="1"/>
</dbReference>
<evidence type="ECO:0000313" key="3">
    <source>
        <dbReference type="Proteomes" id="UP000235739"/>
    </source>
</evidence>
<evidence type="ECO:0000313" key="2">
    <source>
        <dbReference type="EMBL" id="PMQ19547.1"/>
    </source>
</evidence>
<dbReference type="SUPFAM" id="SSF51735">
    <property type="entry name" value="NAD(P)-binding Rossmann-fold domains"/>
    <property type="match status" value="1"/>
</dbReference>
<dbReference type="InterPro" id="IPR036291">
    <property type="entry name" value="NAD(P)-bd_dom_sf"/>
</dbReference>
<dbReference type="Pfam" id="PF05368">
    <property type="entry name" value="NmrA"/>
    <property type="match status" value="1"/>
</dbReference>
<gene>
    <name evidence="2" type="ORF">CIK84_12800</name>
</gene>
<comment type="caution">
    <text evidence="2">The sequence shown here is derived from an EMBL/GenBank/DDBJ whole genome shotgun (WGS) entry which is preliminary data.</text>
</comment>
<dbReference type="Proteomes" id="UP000235739">
    <property type="component" value="Unassembled WGS sequence"/>
</dbReference>
<organism evidence="2 3">
    <name type="scientific">Glutamicibacter arilaitensis</name>
    <dbReference type="NCBI Taxonomy" id="256701"/>
    <lineage>
        <taxon>Bacteria</taxon>
        <taxon>Bacillati</taxon>
        <taxon>Actinomycetota</taxon>
        <taxon>Actinomycetes</taxon>
        <taxon>Micrococcales</taxon>
        <taxon>Micrococcaceae</taxon>
        <taxon>Glutamicibacter</taxon>
    </lineage>
</organism>
<dbReference type="RefSeq" id="WP_102598701.1">
    <property type="nucleotide sequence ID" value="NZ_JABUYH010000045.1"/>
</dbReference>